<dbReference type="Proteomes" id="UP000663829">
    <property type="component" value="Unassembled WGS sequence"/>
</dbReference>
<dbReference type="EMBL" id="CAJOBC010086613">
    <property type="protein sequence ID" value="CAF4346153.1"/>
    <property type="molecule type" value="Genomic_DNA"/>
</dbReference>
<name>A0A815RW33_9BILA</name>
<dbReference type="EMBL" id="CAJNOQ010021131">
    <property type="protein sequence ID" value="CAF1481048.1"/>
    <property type="molecule type" value="Genomic_DNA"/>
</dbReference>
<feature type="compositionally biased region" description="Low complexity" evidence="1">
    <location>
        <begin position="69"/>
        <end position="81"/>
    </location>
</feature>
<proteinExistence type="predicted"/>
<evidence type="ECO:0000313" key="3">
    <source>
        <dbReference type="EMBL" id="CAF4346153.1"/>
    </source>
</evidence>
<accession>A0A815RW33</accession>
<gene>
    <name evidence="2" type="ORF">GPM918_LOCUS35841</name>
    <name evidence="3" type="ORF">SRO942_LOCUS36568</name>
</gene>
<protein>
    <submittedName>
        <fullName evidence="2">Uncharacterized protein</fullName>
    </submittedName>
</protein>
<feature type="non-terminal residue" evidence="2">
    <location>
        <position position="1"/>
    </location>
</feature>
<reference evidence="2" key="1">
    <citation type="submission" date="2021-02" db="EMBL/GenBank/DDBJ databases">
        <authorList>
            <person name="Nowell W R."/>
        </authorList>
    </citation>
    <scope>NUCLEOTIDE SEQUENCE</scope>
</reference>
<evidence type="ECO:0000313" key="4">
    <source>
        <dbReference type="Proteomes" id="UP000663829"/>
    </source>
</evidence>
<feature type="region of interest" description="Disordered" evidence="1">
    <location>
        <begin position="55"/>
        <end position="85"/>
    </location>
</feature>
<organism evidence="2 4">
    <name type="scientific">Didymodactylos carnosus</name>
    <dbReference type="NCBI Taxonomy" id="1234261"/>
    <lineage>
        <taxon>Eukaryota</taxon>
        <taxon>Metazoa</taxon>
        <taxon>Spiralia</taxon>
        <taxon>Gnathifera</taxon>
        <taxon>Rotifera</taxon>
        <taxon>Eurotatoria</taxon>
        <taxon>Bdelloidea</taxon>
        <taxon>Philodinida</taxon>
        <taxon>Philodinidae</taxon>
        <taxon>Didymodactylos</taxon>
    </lineage>
</organism>
<dbReference type="Proteomes" id="UP000681722">
    <property type="component" value="Unassembled WGS sequence"/>
</dbReference>
<sequence>CIDTGSSISIIDSQILNEIGPHAKIEPPPSIVLQTVNSTSHPIEQQSPHFITKSFDNKGNLKKPLPNVETTTPSTPETGSSRIHGKKSSIITSCTFIIRPFHRALVPVLAISSIETKHALIESTFIRDGEVLARVANTVVKSNHKIHHVELINLENRPLLLKRSEQIATISTLLDSSSIFLSKTFTSTAVNTINHVRSNDNDDDELDKQIFLDALRSTDINPQLSMEQKLLVIDILLKNRKAFAYGDRKIGCTNIHKMRIETGDAAPVSKPPYHASHANDG</sequence>
<evidence type="ECO:0000313" key="2">
    <source>
        <dbReference type="EMBL" id="CAF1481048.1"/>
    </source>
</evidence>
<evidence type="ECO:0000256" key="1">
    <source>
        <dbReference type="SAM" id="MobiDB-lite"/>
    </source>
</evidence>
<comment type="caution">
    <text evidence="2">The sequence shown here is derived from an EMBL/GenBank/DDBJ whole genome shotgun (WGS) entry which is preliminary data.</text>
</comment>
<dbReference type="OrthoDB" id="3203151at2759"/>
<dbReference type="AlphaFoldDB" id="A0A815RW33"/>
<keyword evidence="4" id="KW-1185">Reference proteome</keyword>